<keyword evidence="9" id="KW-1185">Reference proteome</keyword>
<dbReference type="Pfam" id="PF00155">
    <property type="entry name" value="Aminotran_1_2"/>
    <property type="match status" value="1"/>
</dbReference>
<keyword evidence="5" id="KW-0808">Transferase</keyword>
<comment type="subunit">
    <text evidence="3">Homodimer.</text>
</comment>
<dbReference type="CDD" id="cd00609">
    <property type="entry name" value="AAT_like"/>
    <property type="match status" value="1"/>
</dbReference>
<dbReference type="InterPro" id="IPR015422">
    <property type="entry name" value="PyrdxlP-dep_Trfase_small"/>
</dbReference>
<dbReference type="Gene3D" id="3.90.1150.10">
    <property type="entry name" value="Aspartate Aminotransferase, domain 1"/>
    <property type="match status" value="1"/>
</dbReference>
<evidence type="ECO:0000256" key="3">
    <source>
        <dbReference type="ARBA" id="ARBA00011738"/>
    </source>
</evidence>
<dbReference type="EMBL" id="CP121252">
    <property type="protein sequence ID" value="WFP16514.1"/>
    <property type="molecule type" value="Genomic_DNA"/>
</dbReference>
<evidence type="ECO:0000313" key="9">
    <source>
        <dbReference type="Proteomes" id="UP001219037"/>
    </source>
</evidence>
<dbReference type="PANTHER" id="PTHR11879:SF22">
    <property type="entry name" value="ASPARTATE AMINOTRANSFERASE, MITOCHONDRIAL"/>
    <property type="match status" value="1"/>
</dbReference>
<accession>A0ABY8H6R3</accession>
<comment type="cofactor">
    <cofactor evidence="1">
        <name>pyridoxal 5'-phosphate</name>
        <dbReference type="ChEBI" id="CHEBI:597326"/>
    </cofactor>
</comment>
<keyword evidence="6" id="KW-0663">Pyridoxal phosphate</keyword>
<sequence length="398" mass="42727">MLLTQPDLQLDPLWALTAECAADLRLNRLNLVIGVYRDEHGVCPVPQAVQEAELRLASIAATKEYTSPSGNIEFNAGITDLVLGDSDLTQRARSLQAVGGTGALRLLAELLAITGPERTVHLGVPAYVNHVPVLQAAGLRIQEYAIENEGYLNVDAVVEAVRGARAGDVLLLQGACHNPTGLTMPVAVWEQLGHEMNRAGVIPLIDHAYFGLGDGLEEDLAGMRRMLEIVPEGLVAVSASKVWGLYSERTGCAVAVMSNPERGTYVHGVLEVIARAAYSQAPSHGARVVAEVLGDDGLRAQWRAELDQMRERITGLREGLVRGLTAASDAPEWPALADQRGMFLRLPLSPEQMARLRIDHAVYGVPSGRINLAGVPTAAVDRLANAILEVHDRVRDAG</sequence>
<feature type="domain" description="Aminotransferase class I/classII large" evidence="7">
    <location>
        <begin position="29"/>
        <end position="387"/>
    </location>
</feature>
<proteinExistence type="inferred from homology"/>
<protein>
    <submittedName>
        <fullName evidence="8">Aromatic amino acid transaminase</fullName>
    </submittedName>
</protein>
<evidence type="ECO:0000259" key="7">
    <source>
        <dbReference type="Pfam" id="PF00155"/>
    </source>
</evidence>
<keyword evidence="4" id="KW-0032">Aminotransferase</keyword>
<evidence type="ECO:0000256" key="5">
    <source>
        <dbReference type="ARBA" id="ARBA00022679"/>
    </source>
</evidence>
<comment type="similarity">
    <text evidence="2">Belongs to the class-I pyridoxal-phosphate-dependent aminotransferase family.</text>
</comment>
<dbReference type="SUPFAM" id="SSF53383">
    <property type="entry name" value="PLP-dependent transferases"/>
    <property type="match status" value="1"/>
</dbReference>
<reference evidence="8 9" key="1">
    <citation type="submission" date="2023-04" db="EMBL/GenBank/DDBJ databases">
        <title>Funneling lignin-derived compounds into biodiesel using alkali-halophilic Citricoccus sp. P2.</title>
        <authorList>
            <person name="Luo C.-B."/>
        </authorList>
    </citation>
    <scope>NUCLEOTIDE SEQUENCE [LARGE SCALE GENOMIC DNA]</scope>
    <source>
        <strain evidence="8 9">P2</strain>
    </source>
</reference>
<dbReference type="Proteomes" id="UP001219037">
    <property type="component" value="Chromosome"/>
</dbReference>
<evidence type="ECO:0000313" key="8">
    <source>
        <dbReference type="EMBL" id="WFP16514.1"/>
    </source>
</evidence>
<dbReference type="PRINTS" id="PR00799">
    <property type="entry name" value="TRANSAMINASE"/>
</dbReference>
<dbReference type="PANTHER" id="PTHR11879">
    <property type="entry name" value="ASPARTATE AMINOTRANSFERASE"/>
    <property type="match status" value="1"/>
</dbReference>
<evidence type="ECO:0000256" key="2">
    <source>
        <dbReference type="ARBA" id="ARBA00007441"/>
    </source>
</evidence>
<dbReference type="InterPro" id="IPR015421">
    <property type="entry name" value="PyrdxlP-dep_Trfase_major"/>
</dbReference>
<evidence type="ECO:0000256" key="1">
    <source>
        <dbReference type="ARBA" id="ARBA00001933"/>
    </source>
</evidence>
<dbReference type="InterPro" id="IPR015424">
    <property type="entry name" value="PyrdxlP-dep_Trfase"/>
</dbReference>
<dbReference type="InterPro" id="IPR000796">
    <property type="entry name" value="Asp_trans"/>
</dbReference>
<dbReference type="RefSeq" id="WP_278157654.1">
    <property type="nucleotide sequence ID" value="NZ_CP121252.1"/>
</dbReference>
<evidence type="ECO:0000256" key="4">
    <source>
        <dbReference type="ARBA" id="ARBA00022576"/>
    </source>
</evidence>
<dbReference type="Gene3D" id="3.40.640.10">
    <property type="entry name" value="Type I PLP-dependent aspartate aminotransferase-like (Major domain)"/>
    <property type="match status" value="1"/>
</dbReference>
<name>A0ABY8H6R3_9MICC</name>
<dbReference type="NCBIfam" id="NF006719">
    <property type="entry name" value="PRK09257.1"/>
    <property type="match status" value="1"/>
</dbReference>
<organism evidence="8 9">
    <name type="scientific">Citricoccus muralis</name>
    <dbReference type="NCBI Taxonomy" id="169134"/>
    <lineage>
        <taxon>Bacteria</taxon>
        <taxon>Bacillati</taxon>
        <taxon>Actinomycetota</taxon>
        <taxon>Actinomycetes</taxon>
        <taxon>Micrococcales</taxon>
        <taxon>Micrococcaceae</taxon>
        <taxon>Citricoccus</taxon>
    </lineage>
</organism>
<evidence type="ECO:0000256" key="6">
    <source>
        <dbReference type="ARBA" id="ARBA00022898"/>
    </source>
</evidence>
<dbReference type="InterPro" id="IPR004839">
    <property type="entry name" value="Aminotransferase_I/II_large"/>
</dbReference>
<gene>
    <name evidence="8" type="ORF">P8192_14225</name>
</gene>